<dbReference type="HOGENOM" id="CLU_061560_0_0_6"/>
<evidence type="ECO:0000256" key="1">
    <source>
        <dbReference type="SAM" id="Coils"/>
    </source>
</evidence>
<keyword evidence="3" id="KW-1185">Reference proteome</keyword>
<evidence type="ECO:0000313" key="2">
    <source>
        <dbReference type="EMBL" id="KGE04811.1"/>
    </source>
</evidence>
<keyword evidence="2" id="KW-0449">Lipoprotein</keyword>
<dbReference type="EMBL" id="AUVB01000016">
    <property type="protein sequence ID" value="KGE04811.1"/>
    <property type="molecule type" value="Genomic_DNA"/>
</dbReference>
<reference evidence="2 3" key="1">
    <citation type="journal article" date="2014" name="Genome Announc.">
        <title>Genome Sequence of Gammaproteobacterial Pseudohaliea rubra Type Strain DSM 19751, Isolated from Coastal Seawater of the Mediterranean Sea.</title>
        <authorList>
            <person name="Spring S."/>
            <person name="Fiebig A."/>
            <person name="Riedel T."/>
            <person name="Goker M."/>
            <person name="Klenk H.P."/>
        </authorList>
    </citation>
    <scope>NUCLEOTIDE SEQUENCE [LARGE SCALE GENOMIC DNA]</scope>
    <source>
        <strain evidence="2 3">DSM 19751</strain>
    </source>
</reference>
<dbReference type="Proteomes" id="UP000029640">
    <property type="component" value="Unassembled WGS sequence"/>
</dbReference>
<gene>
    <name evidence="2" type="ORF">HRUBRA_00564</name>
</gene>
<dbReference type="OrthoDB" id="5767052at2"/>
<proteinExistence type="predicted"/>
<evidence type="ECO:0000313" key="3">
    <source>
        <dbReference type="Proteomes" id="UP000029640"/>
    </source>
</evidence>
<comment type="caution">
    <text evidence="2">The sequence shown here is derived from an EMBL/GenBank/DDBJ whole genome shotgun (WGS) entry which is preliminary data.</text>
</comment>
<accession>A0A095XYH0</accession>
<sequence>MLLLVALLLSACSARVFFYNRLDFLVPWYIEGYVPLDRDQEARLGALLDPVLAWHRSEELPRYAVLVDEAQALARRDPALADLAGLLAAFEAAWYRLRDQALEALIGLGESLSESQLETFLAELRERQAEYEAEYLPRTDDAYREDALERLEDNLGDYLGRLDAGQEARLQAAVAELRRIDGAWLAVRAAWVDRLEEILSREPGWQDRLRASVHDWEQWGSEDYIAGTNHNSAVLLDAVTDVLASRSERQQARLQRELAALARDLEKLMVPR</sequence>
<dbReference type="STRING" id="1265313.HRUBRA_00564"/>
<dbReference type="RefSeq" id="WP_052094588.1">
    <property type="nucleotide sequence ID" value="NZ_KN234766.1"/>
</dbReference>
<protein>
    <submittedName>
        <fullName evidence="2">Putative lipoprotein</fullName>
    </submittedName>
</protein>
<keyword evidence="1" id="KW-0175">Coiled coil</keyword>
<dbReference type="Pfam" id="PF19795">
    <property type="entry name" value="DUF6279"/>
    <property type="match status" value="1"/>
</dbReference>
<name>A0A095XYH0_9GAMM</name>
<feature type="coiled-coil region" evidence="1">
    <location>
        <begin position="114"/>
        <end position="168"/>
    </location>
</feature>
<organism evidence="2 3">
    <name type="scientific">Pseudohaliea rubra DSM 19751</name>
    <dbReference type="NCBI Taxonomy" id="1265313"/>
    <lineage>
        <taxon>Bacteria</taxon>
        <taxon>Pseudomonadati</taxon>
        <taxon>Pseudomonadota</taxon>
        <taxon>Gammaproteobacteria</taxon>
        <taxon>Cellvibrionales</taxon>
        <taxon>Halieaceae</taxon>
        <taxon>Pseudohaliea</taxon>
    </lineage>
</organism>
<dbReference type="AlphaFoldDB" id="A0A095XYH0"/>